<keyword evidence="1" id="KW-0812">Transmembrane</keyword>
<dbReference type="RefSeq" id="WP_263050435.1">
    <property type="nucleotide sequence ID" value="NZ_CP106735.1"/>
</dbReference>
<feature type="transmembrane region" description="Helical" evidence="1">
    <location>
        <begin position="211"/>
        <end position="228"/>
    </location>
</feature>
<evidence type="ECO:0000313" key="2">
    <source>
        <dbReference type="EMBL" id="UXX78690.1"/>
    </source>
</evidence>
<feature type="transmembrane region" description="Helical" evidence="1">
    <location>
        <begin position="49"/>
        <end position="70"/>
    </location>
</feature>
<sequence length="277" mass="32042">MAHEPLSQRTQKARKGLLTFAVAIILMVYFDVSIKAVSTIGLGFNFSEYLLPAFLLIGLVYLLISFSLFVKDDLNNPELRTAESERDRLDSESDEKLFEGISNIKKLNSANWLENNASDRDPIVHFDDLVTESILSKTFLEEKFENFFLFYDPHQEPVKIGNNLKGRLDLTSIRIHFEDYFEAKQNLKDAVVNSNQYAIVKKWRDRWDFNMPFYVSIFAFVSWFGVFIPNEQEKNITENTPEYVIDLNLNVSLDSITLQNDVKIKVNSDSLAIEENK</sequence>
<reference evidence="2" key="1">
    <citation type="submission" date="2022-10" db="EMBL/GenBank/DDBJ databases">
        <title>Comparative genomics and taxonomic characterization of three novel marine species of genus Reichenbachiella exhibiting antioxidant and polysaccharide degradation activities.</title>
        <authorList>
            <person name="Muhammad N."/>
            <person name="Lee Y.-J."/>
            <person name="Ko J."/>
            <person name="Kim S.-G."/>
        </authorList>
    </citation>
    <scope>NUCLEOTIDE SEQUENCE</scope>
    <source>
        <strain evidence="2">Wsw4-B4</strain>
    </source>
</reference>
<keyword evidence="1" id="KW-1133">Transmembrane helix</keyword>
<protein>
    <submittedName>
        <fullName evidence="2">Uncharacterized protein</fullName>
    </submittedName>
</protein>
<accession>A0ABY6CZ88</accession>
<feature type="transmembrane region" description="Helical" evidence="1">
    <location>
        <begin position="16"/>
        <end position="37"/>
    </location>
</feature>
<evidence type="ECO:0000313" key="3">
    <source>
        <dbReference type="Proteomes" id="UP001062165"/>
    </source>
</evidence>
<dbReference type="Proteomes" id="UP001062165">
    <property type="component" value="Chromosome"/>
</dbReference>
<evidence type="ECO:0000256" key="1">
    <source>
        <dbReference type="SAM" id="Phobius"/>
    </source>
</evidence>
<organism evidence="2 3">
    <name type="scientific">Reichenbachiella carrageenanivorans</name>
    <dbReference type="NCBI Taxonomy" id="2979869"/>
    <lineage>
        <taxon>Bacteria</taxon>
        <taxon>Pseudomonadati</taxon>
        <taxon>Bacteroidota</taxon>
        <taxon>Cytophagia</taxon>
        <taxon>Cytophagales</taxon>
        <taxon>Reichenbachiellaceae</taxon>
        <taxon>Reichenbachiella</taxon>
    </lineage>
</organism>
<name>A0ABY6CZ88_9BACT</name>
<keyword evidence="1" id="KW-0472">Membrane</keyword>
<proteinExistence type="predicted"/>
<gene>
    <name evidence="2" type="ORF">N7E81_15115</name>
</gene>
<dbReference type="EMBL" id="CP106735">
    <property type="protein sequence ID" value="UXX78690.1"/>
    <property type="molecule type" value="Genomic_DNA"/>
</dbReference>
<keyword evidence="3" id="KW-1185">Reference proteome</keyword>